<feature type="region of interest" description="Disordered" evidence="1">
    <location>
        <begin position="259"/>
        <end position="316"/>
    </location>
</feature>
<keyword evidence="3" id="KW-0548">Nucleotidyltransferase</keyword>
<dbReference type="GO" id="GO:0003964">
    <property type="term" value="F:RNA-directed DNA polymerase activity"/>
    <property type="evidence" value="ECO:0007669"/>
    <property type="project" value="UniProtKB-KW"/>
</dbReference>
<dbReference type="InterPro" id="IPR000477">
    <property type="entry name" value="RT_dom"/>
</dbReference>
<comment type="caution">
    <text evidence="3">The sequence shown here is derived from an EMBL/GenBank/DDBJ whole genome shotgun (WGS) entry which is preliminary data.</text>
</comment>
<gene>
    <name evidence="3" type="ORF">IF1G_11419</name>
</gene>
<evidence type="ECO:0000259" key="2">
    <source>
        <dbReference type="PROSITE" id="PS50878"/>
    </source>
</evidence>
<dbReference type="Proteomes" id="UP000315783">
    <property type="component" value="Unassembled WGS sequence"/>
</dbReference>
<dbReference type="STRING" id="43265.A0A545UKC7"/>
<evidence type="ECO:0000256" key="1">
    <source>
        <dbReference type="SAM" id="MobiDB-lite"/>
    </source>
</evidence>
<dbReference type="PROSITE" id="PS50878">
    <property type="entry name" value="RT_POL"/>
    <property type="match status" value="1"/>
</dbReference>
<proteinExistence type="predicted"/>
<dbReference type="Pfam" id="PF26215">
    <property type="entry name" value="HTH_animal"/>
    <property type="match status" value="1"/>
</dbReference>
<feature type="compositionally biased region" description="Basic and acidic residues" evidence="1">
    <location>
        <begin position="301"/>
        <end position="313"/>
    </location>
</feature>
<dbReference type="PANTHER" id="PTHR21301:SF10">
    <property type="entry name" value="REVERSE TRANSCRIPTASE DOMAIN-CONTAINING PROTEIN"/>
    <property type="match status" value="1"/>
</dbReference>
<accession>A0A545UKC7</accession>
<sequence length="970" mass="111005">MAPNSVRSMEVATTNRYGIATNNASTLAELISTIPQSWRPSIGAYLTTIYRAATKLANVQNTIAAYQRHTAEKSFPASIKNSVKDPKIQFSKEYLGTTEGSLAGGSIKDQVLEAQKNILKRALMLKEEELAALQSVIKFDRAAWRREVVDVASRTATAYGVTFKYSLENDAGPEWSGNAQGQLQADCKGLWAFGDLFHYRAVAIARSLADRSLIEKTRNLNMKKKTDQDKMDIDSEKPTKELIDDSIKAFESRLKTDLARMMGTSPGKRRGGILTSDRQFKKTRQQKQPQQERQAEQPFSRQEREAPKERPSQETRVMTLRSFMAECSKDFRPWLIETYPCIYGSLSSQTRIKIDFAFMRPWEIDTLRVSKPGVFKHPDVVIPDDIEYMLAVNHKFILHQRPEQHDVDAAKQALVRSVRNKWLFRDNESSEFIPKFHVPNKRWRPPLASRPIEQGLEAAMAVIDSQVRQALTTIATRPPVKNLNWTKVQEYLSDQGLIAKLTDKNLGLAVLPISWYDAQCLQLLADSETYKPVFDVPIQELIDTLYGQLSSWRLPPAMDKYIRQRTLREIPEFHAIPKVHKKPWKLRPIVPSHSWVTTTTSTVLDHLCQPLLENFPWIVASSKQVINQIEKVKPLSGKPVWILTADVVAFYTNIPPKQCSNILAGWWRVFGKTSAIPYQAIRKMARFVMQNNYLSYQGQAFHQLNGLAMGTSCAPVVANLYAAWFEKKARVVHQEGVLLYVRYIDDILCLFQGTKEEVQNFVSGYTIGPLSLTWSINRLRNEFLDIELIQEPGLTQRVVHTRLFRKTMNRHLYIPWSSAHPLHVKKGFVKAELTRYIILCSKFEHFADARKELYGNLRRRGYPVRVLDEWFIQVSYETRAQILLPKEKKEDRAPLMLSGHYNPVWDFVDVNKVAAAAHEFWLKEKLPSSLTEPLIRSLGRTTSLFDLLSVWNKTNLLSSATVGSTEPQPR</sequence>
<organism evidence="3 4">
    <name type="scientific">Cordyceps javanica</name>
    <dbReference type="NCBI Taxonomy" id="43265"/>
    <lineage>
        <taxon>Eukaryota</taxon>
        <taxon>Fungi</taxon>
        <taxon>Dikarya</taxon>
        <taxon>Ascomycota</taxon>
        <taxon>Pezizomycotina</taxon>
        <taxon>Sordariomycetes</taxon>
        <taxon>Hypocreomycetidae</taxon>
        <taxon>Hypocreales</taxon>
        <taxon>Cordycipitaceae</taxon>
        <taxon>Cordyceps</taxon>
    </lineage>
</organism>
<dbReference type="EMBL" id="SPUK01000061">
    <property type="protein sequence ID" value="TQV89916.1"/>
    <property type="molecule type" value="Genomic_DNA"/>
</dbReference>
<keyword evidence="4" id="KW-1185">Reference proteome</keyword>
<protein>
    <submittedName>
        <fullName evidence="3">Reverse transcriptase (RNA-dependent DNA polymerase) domain-containing protein</fullName>
    </submittedName>
</protein>
<name>A0A545UKC7_9HYPO</name>
<dbReference type="PANTHER" id="PTHR21301">
    <property type="entry name" value="REVERSE TRANSCRIPTASE"/>
    <property type="match status" value="1"/>
</dbReference>
<feature type="compositionally biased region" description="Low complexity" evidence="1">
    <location>
        <begin position="286"/>
        <end position="299"/>
    </location>
</feature>
<evidence type="ECO:0000313" key="3">
    <source>
        <dbReference type="EMBL" id="TQV89916.1"/>
    </source>
</evidence>
<keyword evidence="3" id="KW-0808">Transferase</keyword>
<evidence type="ECO:0000313" key="4">
    <source>
        <dbReference type="Proteomes" id="UP000315783"/>
    </source>
</evidence>
<feature type="domain" description="Reverse transcriptase" evidence="2">
    <location>
        <begin position="560"/>
        <end position="796"/>
    </location>
</feature>
<dbReference type="InterPro" id="IPR058912">
    <property type="entry name" value="HTH_animal"/>
</dbReference>
<keyword evidence="3" id="KW-0695">RNA-directed DNA polymerase</keyword>
<reference evidence="3 4" key="1">
    <citation type="journal article" date="2019" name="Appl. Microbiol. Biotechnol.">
        <title>Genome sequence of Isaria javanica and comparative genome analysis insights into family S53 peptidase evolution in fungal entomopathogens.</title>
        <authorList>
            <person name="Lin R."/>
            <person name="Zhang X."/>
            <person name="Xin B."/>
            <person name="Zou M."/>
            <person name="Gao Y."/>
            <person name="Qin F."/>
            <person name="Hu Q."/>
            <person name="Xie B."/>
            <person name="Cheng X."/>
        </authorList>
    </citation>
    <scope>NUCLEOTIDE SEQUENCE [LARGE SCALE GENOMIC DNA]</scope>
    <source>
        <strain evidence="3 4">IJ1G</strain>
    </source>
</reference>
<dbReference type="AlphaFoldDB" id="A0A545UKC7"/>